<evidence type="ECO:0000313" key="5">
    <source>
        <dbReference type="Proteomes" id="UP001190002"/>
    </source>
</evidence>
<evidence type="ECO:0000256" key="1">
    <source>
        <dbReference type="SAM" id="MobiDB-lite"/>
    </source>
</evidence>
<sequence length="316" mass="34532">MFRPLLRNSLALRIALPIVLIAPVLWFAGCTTPPARPQAEPLPDNEVVQTRPGATPREKMIEIALTEWDRWGRQVVRVGRDDTYCVAGGGFPDQPQGRWLTADDPTPAPVDEEGGADMPLPNTAPAASTPPPPAPCLRYPDGTGGEATARGCMLAKRYWAIVGKTPSCQQLTTGGWAWSAVFISWIMRKAGLQNDQFLTGATHAEYVTDARDHLLKRPAFVLERTPAVPRPGDLICTARGADRFMSDPAEIQAGRTPMHCDLVVEVDPVRHEVKSIGGNVQQSASMSITELNDANQLDPYTNSVMQWLVILRNQLP</sequence>
<accession>A0AAD2AL54</accession>
<evidence type="ECO:0000313" key="3">
    <source>
        <dbReference type="EMBL" id="CAJ0682730.1"/>
    </source>
</evidence>
<organism evidence="3 5">
    <name type="scientific">Ralstonia mannitolilytica</name>
    <dbReference type="NCBI Taxonomy" id="105219"/>
    <lineage>
        <taxon>Bacteria</taxon>
        <taxon>Pseudomonadati</taxon>
        <taxon>Pseudomonadota</taxon>
        <taxon>Betaproteobacteria</taxon>
        <taxon>Burkholderiales</taxon>
        <taxon>Burkholderiaceae</taxon>
        <taxon>Ralstonia</taxon>
    </lineage>
</organism>
<protein>
    <recommendedName>
        <fullName evidence="2">DUF2272 domain-containing protein</fullName>
    </recommendedName>
</protein>
<dbReference type="AlphaFoldDB" id="A0AAD2AL54"/>
<comment type="caution">
    <text evidence="3">The sequence shown here is derived from an EMBL/GenBank/DDBJ whole genome shotgun (WGS) entry which is preliminary data.</text>
</comment>
<reference evidence="3 6" key="1">
    <citation type="submission" date="2023-07" db="EMBL/GenBank/DDBJ databases">
        <authorList>
            <person name="Peeters C."/>
        </authorList>
    </citation>
    <scope>NUCLEOTIDE SEQUENCE</scope>
    <source>
        <strain evidence="4 6">R-77569</strain>
        <strain evidence="3">R-77591</strain>
    </source>
</reference>
<dbReference type="PROSITE" id="PS51257">
    <property type="entry name" value="PROKAR_LIPOPROTEIN"/>
    <property type="match status" value="1"/>
</dbReference>
<dbReference type="Proteomes" id="UP001190452">
    <property type="component" value="Unassembled WGS sequence"/>
</dbReference>
<dbReference type="EMBL" id="CATVXE010000007">
    <property type="protein sequence ID" value="CAJ0682730.1"/>
    <property type="molecule type" value="Genomic_DNA"/>
</dbReference>
<dbReference type="Proteomes" id="UP001190002">
    <property type="component" value="Unassembled WGS sequence"/>
</dbReference>
<dbReference type="Pfam" id="PF10030">
    <property type="entry name" value="DUF2272"/>
    <property type="match status" value="1"/>
</dbReference>
<evidence type="ECO:0000313" key="4">
    <source>
        <dbReference type="EMBL" id="CAJ0859873.1"/>
    </source>
</evidence>
<dbReference type="InterPro" id="IPR019262">
    <property type="entry name" value="DUF2272"/>
</dbReference>
<name>A0AAD2AL54_9RALS</name>
<feature type="region of interest" description="Disordered" evidence="1">
    <location>
        <begin position="95"/>
        <end position="133"/>
    </location>
</feature>
<dbReference type="EMBL" id="CAUDKV010000004">
    <property type="protein sequence ID" value="CAJ0859873.1"/>
    <property type="molecule type" value="Genomic_DNA"/>
</dbReference>
<gene>
    <name evidence="4" type="ORF">R77569_01290</name>
    <name evidence="3" type="ORF">R77591_01995</name>
</gene>
<dbReference type="RefSeq" id="WP_063392334.1">
    <property type="nucleotide sequence ID" value="NZ_CATVWW010000003.1"/>
</dbReference>
<proteinExistence type="predicted"/>
<feature type="domain" description="DUF2272" evidence="2">
    <location>
        <begin position="172"/>
        <end position="296"/>
    </location>
</feature>
<keyword evidence="6" id="KW-1185">Reference proteome</keyword>
<evidence type="ECO:0000313" key="6">
    <source>
        <dbReference type="Proteomes" id="UP001190452"/>
    </source>
</evidence>
<evidence type="ECO:0000259" key="2">
    <source>
        <dbReference type="Pfam" id="PF10030"/>
    </source>
</evidence>